<evidence type="ECO:0000313" key="4">
    <source>
        <dbReference type="EMBL" id="MBE5041115.1"/>
    </source>
</evidence>
<feature type="domain" description="EamA" evidence="3">
    <location>
        <begin position="146"/>
        <end position="283"/>
    </location>
</feature>
<feature type="transmembrane region" description="Helical" evidence="2">
    <location>
        <begin position="239"/>
        <end position="260"/>
    </location>
</feature>
<dbReference type="SUPFAM" id="SSF103481">
    <property type="entry name" value="Multidrug resistance efflux transporter EmrE"/>
    <property type="match status" value="2"/>
</dbReference>
<protein>
    <submittedName>
        <fullName evidence="4">EamA family transporter</fullName>
    </submittedName>
</protein>
<feature type="transmembrane region" description="Helical" evidence="2">
    <location>
        <begin position="266"/>
        <end position="283"/>
    </location>
</feature>
<dbReference type="InterPro" id="IPR000620">
    <property type="entry name" value="EamA_dom"/>
</dbReference>
<feature type="transmembrane region" description="Helical" evidence="2">
    <location>
        <begin position="146"/>
        <end position="166"/>
    </location>
</feature>
<proteinExistence type="inferred from homology"/>
<evidence type="ECO:0000256" key="2">
    <source>
        <dbReference type="SAM" id="Phobius"/>
    </source>
</evidence>
<dbReference type="Gene3D" id="1.10.3730.20">
    <property type="match status" value="1"/>
</dbReference>
<organism evidence="4 5">
    <name type="scientific">Ructibacterium gallinarum</name>
    <dbReference type="NCBI Taxonomy" id="2779355"/>
    <lineage>
        <taxon>Bacteria</taxon>
        <taxon>Bacillati</taxon>
        <taxon>Bacillota</taxon>
        <taxon>Clostridia</taxon>
        <taxon>Eubacteriales</taxon>
        <taxon>Oscillospiraceae</taxon>
        <taxon>Ructibacterium</taxon>
    </lineage>
</organism>
<feature type="transmembrane region" description="Helical" evidence="2">
    <location>
        <begin position="88"/>
        <end position="108"/>
    </location>
</feature>
<comment type="similarity">
    <text evidence="1">Belongs to the EamA transporter family.</text>
</comment>
<accession>A0A9D5M2I3</accession>
<feature type="transmembrane region" description="Helical" evidence="2">
    <location>
        <begin position="61"/>
        <end position="82"/>
    </location>
</feature>
<dbReference type="Proteomes" id="UP000806542">
    <property type="component" value="Unassembled WGS sequence"/>
</dbReference>
<keyword evidence="5" id="KW-1185">Reference proteome</keyword>
<feature type="transmembrane region" description="Helical" evidence="2">
    <location>
        <begin position="178"/>
        <end position="198"/>
    </location>
</feature>
<feature type="transmembrane region" description="Helical" evidence="2">
    <location>
        <begin position="30"/>
        <end position="49"/>
    </location>
</feature>
<evidence type="ECO:0000313" key="5">
    <source>
        <dbReference type="Proteomes" id="UP000806542"/>
    </source>
</evidence>
<evidence type="ECO:0000259" key="3">
    <source>
        <dbReference type="Pfam" id="PF00892"/>
    </source>
</evidence>
<dbReference type="GO" id="GO:0016020">
    <property type="term" value="C:membrane"/>
    <property type="evidence" value="ECO:0007669"/>
    <property type="project" value="InterPro"/>
</dbReference>
<reference evidence="4" key="1">
    <citation type="submission" date="2020-10" db="EMBL/GenBank/DDBJ databases">
        <title>ChiBAC.</title>
        <authorList>
            <person name="Zenner C."/>
            <person name="Hitch T.C.A."/>
            <person name="Clavel T."/>
        </authorList>
    </citation>
    <scope>NUCLEOTIDE SEQUENCE</scope>
    <source>
        <strain evidence="4">DSM 107454</strain>
    </source>
</reference>
<feature type="transmembrane region" description="Helical" evidence="2">
    <location>
        <begin position="115"/>
        <end position="134"/>
    </location>
</feature>
<dbReference type="RefSeq" id="WP_226393652.1">
    <property type="nucleotide sequence ID" value="NZ_JADCKB010000035.1"/>
</dbReference>
<dbReference type="AlphaFoldDB" id="A0A9D5M2I3"/>
<evidence type="ECO:0000256" key="1">
    <source>
        <dbReference type="ARBA" id="ARBA00007362"/>
    </source>
</evidence>
<dbReference type="InterPro" id="IPR037185">
    <property type="entry name" value="EmrE-like"/>
</dbReference>
<comment type="caution">
    <text evidence="4">The sequence shown here is derived from an EMBL/GenBank/DDBJ whole genome shotgun (WGS) entry which is preliminary data.</text>
</comment>
<keyword evidence="2" id="KW-0812">Transmembrane</keyword>
<feature type="transmembrane region" description="Helical" evidence="2">
    <location>
        <begin position="210"/>
        <end position="232"/>
    </location>
</feature>
<name>A0A9D5M2I3_9FIRM</name>
<keyword evidence="2" id="KW-0472">Membrane</keyword>
<sequence length="284" mass="30853">MNIIFLIGIILGVTLQQVTRKAYYNRLSGGAYSFSAASAFVALLFFLIVSKGRLEFNRQVLGYAAGFALAYSMACVGTLLAISAGPLSLTSLVISYSLIIPTFYGFAVLGEPIDFFILFGVILLFVSLVLIHFEKNGTEKKITLKWVIYAAVAFVGNGMCSTMQKMQQIKCNGLYKNEFMVIALGVSVIVLTAATLIPERKSLSVYMKKGFVWYISCGIANGVVNYLTLVLSLRMPASIMFPVISAGGIITTALVSIFVYKEKLSLQQYIGLGLGTFAIVVLNI</sequence>
<gene>
    <name evidence="4" type="ORF">INF28_11675</name>
</gene>
<keyword evidence="2" id="KW-1133">Transmembrane helix</keyword>
<dbReference type="EMBL" id="JADCKB010000035">
    <property type="protein sequence ID" value="MBE5041115.1"/>
    <property type="molecule type" value="Genomic_DNA"/>
</dbReference>
<dbReference type="Pfam" id="PF00892">
    <property type="entry name" value="EamA"/>
    <property type="match status" value="1"/>
</dbReference>